<gene>
    <name evidence="2" type="ORF">CAC42_1669</name>
</gene>
<accession>A0A2K1QHL7</accession>
<comment type="caution">
    <text evidence="2">The sequence shown here is derived from an EMBL/GenBank/DDBJ whole genome shotgun (WGS) entry which is preliminary data.</text>
</comment>
<evidence type="ECO:0000313" key="3">
    <source>
        <dbReference type="Proteomes" id="UP000243797"/>
    </source>
</evidence>
<feature type="region of interest" description="Disordered" evidence="1">
    <location>
        <begin position="23"/>
        <end position="54"/>
    </location>
</feature>
<dbReference type="Proteomes" id="UP000243797">
    <property type="component" value="Unassembled WGS sequence"/>
</dbReference>
<reference evidence="2 3" key="1">
    <citation type="submission" date="2017-06" db="EMBL/GenBank/DDBJ databases">
        <title>Draft genome sequence of a variant of Elsinoe murrayae.</title>
        <authorList>
            <person name="Cheng Q."/>
        </authorList>
    </citation>
    <scope>NUCLEOTIDE SEQUENCE [LARGE SCALE GENOMIC DNA]</scope>
    <source>
        <strain evidence="2 3">CQ-2017a</strain>
    </source>
</reference>
<protein>
    <submittedName>
        <fullName evidence="2">Uncharacterized protein</fullName>
    </submittedName>
</protein>
<name>A0A2K1QHL7_9PEZI</name>
<sequence length="54" mass="5758">MSKVGVIVGVTVGVRVSRPWQAPMAHAGTPKKSRLGGLQTERSTWLGEGRLNSI</sequence>
<dbReference type="AlphaFoldDB" id="A0A2K1QHL7"/>
<evidence type="ECO:0000313" key="2">
    <source>
        <dbReference type="EMBL" id="PNS14647.1"/>
    </source>
</evidence>
<keyword evidence="3" id="KW-1185">Reference proteome</keyword>
<evidence type="ECO:0000256" key="1">
    <source>
        <dbReference type="SAM" id="MobiDB-lite"/>
    </source>
</evidence>
<organism evidence="2 3">
    <name type="scientific">Sphaceloma murrayae</name>
    <dbReference type="NCBI Taxonomy" id="2082308"/>
    <lineage>
        <taxon>Eukaryota</taxon>
        <taxon>Fungi</taxon>
        <taxon>Dikarya</taxon>
        <taxon>Ascomycota</taxon>
        <taxon>Pezizomycotina</taxon>
        <taxon>Dothideomycetes</taxon>
        <taxon>Dothideomycetidae</taxon>
        <taxon>Myriangiales</taxon>
        <taxon>Elsinoaceae</taxon>
        <taxon>Sphaceloma</taxon>
    </lineage>
</organism>
<dbReference type="EMBL" id="NKHZ01000082">
    <property type="protein sequence ID" value="PNS14647.1"/>
    <property type="molecule type" value="Genomic_DNA"/>
</dbReference>
<proteinExistence type="predicted"/>
<dbReference type="InParanoid" id="A0A2K1QHL7"/>